<dbReference type="GO" id="GO:0005829">
    <property type="term" value="C:cytosol"/>
    <property type="evidence" value="ECO:0007669"/>
    <property type="project" value="TreeGrafter"/>
</dbReference>
<keyword evidence="6" id="KW-0051">Antiviral defense</keyword>
<dbReference type="FunFam" id="1.25.40.10:FF:000036">
    <property type="entry name" value="interferon-induced protein with tetratricopeptide repeats 5"/>
    <property type="match status" value="1"/>
</dbReference>
<evidence type="ECO:0000256" key="1">
    <source>
        <dbReference type="ARBA" id="ARBA00022588"/>
    </source>
</evidence>
<dbReference type="Gene3D" id="1.25.40.10">
    <property type="entry name" value="Tetratricopeptide repeat domain"/>
    <property type="match status" value="3"/>
</dbReference>
<dbReference type="PANTHER" id="PTHR10271">
    <property type="entry name" value="INTERFERON-INDUCED PROTEIN WITH TETRATRICOPEPTIDE REPEATS"/>
    <property type="match status" value="1"/>
</dbReference>
<dbReference type="Ensembl" id="ENSPEMT00000042271.1">
    <property type="protein sequence ID" value="ENSPEMP00000033132.1"/>
    <property type="gene ID" value="ENSPEMG00000025189.1"/>
</dbReference>
<keyword evidence="5" id="KW-0694">RNA-binding</keyword>
<evidence type="ECO:0000256" key="7">
    <source>
        <dbReference type="ARBA" id="ARBA00038336"/>
    </source>
</evidence>
<dbReference type="InterPro" id="IPR019734">
    <property type="entry name" value="TPR_rpt"/>
</dbReference>
<dbReference type="Proteomes" id="UP000694547">
    <property type="component" value="Chromosome 10"/>
</dbReference>
<evidence type="ECO:0000256" key="5">
    <source>
        <dbReference type="ARBA" id="ARBA00022884"/>
    </source>
</evidence>
<dbReference type="SMART" id="SM00028">
    <property type="entry name" value="TPR"/>
    <property type="match status" value="2"/>
</dbReference>
<name>A0A8C8ULG6_PERMB</name>
<proteinExistence type="inferred from homology"/>
<dbReference type="GO" id="GO:0035457">
    <property type="term" value="P:cellular response to interferon-alpha"/>
    <property type="evidence" value="ECO:0007669"/>
    <property type="project" value="UniProtKB-ARBA"/>
</dbReference>
<evidence type="ECO:0000256" key="4">
    <source>
        <dbReference type="ARBA" id="ARBA00022859"/>
    </source>
</evidence>
<evidence type="ECO:0000313" key="9">
    <source>
        <dbReference type="Proteomes" id="UP000694547"/>
    </source>
</evidence>
<keyword evidence="2" id="KW-0677">Repeat</keyword>
<dbReference type="GO" id="GO:0003723">
    <property type="term" value="F:RNA binding"/>
    <property type="evidence" value="ECO:0007669"/>
    <property type="project" value="UniProtKB-KW"/>
</dbReference>
<dbReference type="GO" id="GO:0045087">
    <property type="term" value="P:innate immune response"/>
    <property type="evidence" value="ECO:0007669"/>
    <property type="project" value="UniProtKB-KW"/>
</dbReference>
<keyword evidence="9" id="KW-1185">Reference proteome</keyword>
<dbReference type="GeneTree" id="ENSGT00950000182946"/>
<dbReference type="PANTHER" id="PTHR10271:SF16">
    <property type="entry name" value="INTERFERON-INDUCED PROTEIN WITH TETRATRICOPEPTIDE REPEATS 1B"/>
    <property type="match status" value="1"/>
</dbReference>
<evidence type="ECO:0000256" key="2">
    <source>
        <dbReference type="ARBA" id="ARBA00022737"/>
    </source>
</evidence>
<dbReference type="SUPFAM" id="SSF81901">
    <property type="entry name" value="HCP-like"/>
    <property type="match status" value="1"/>
</dbReference>
<keyword evidence="3" id="KW-0802">TPR repeat</keyword>
<evidence type="ECO:0000256" key="6">
    <source>
        <dbReference type="ARBA" id="ARBA00023118"/>
    </source>
</evidence>
<organism evidence="8 9">
    <name type="scientific">Peromyscus maniculatus bairdii</name>
    <name type="common">Prairie deer mouse</name>
    <dbReference type="NCBI Taxonomy" id="230844"/>
    <lineage>
        <taxon>Eukaryota</taxon>
        <taxon>Metazoa</taxon>
        <taxon>Chordata</taxon>
        <taxon>Craniata</taxon>
        <taxon>Vertebrata</taxon>
        <taxon>Euteleostomi</taxon>
        <taxon>Mammalia</taxon>
        <taxon>Eutheria</taxon>
        <taxon>Euarchontoglires</taxon>
        <taxon>Glires</taxon>
        <taxon>Rodentia</taxon>
        <taxon>Myomorpha</taxon>
        <taxon>Muroidea</taxon>
        <taxon>Cricetidae</taxon>
        <taxon>Neotominae</taxon>
        <taxon>Peromyscus</taxon>
    </lineage>
</organism>
<reference evidence="8" key="2">
    <citation type="submission" date="2025-08" db="UniProtKB">
        <authorList>
            <consortium name="Ensembl"/>
        </authorList>
    </citation>
    <scope>IDENTIFICATION</scope>
</reference>
<reference evidence="8 9" key="1">
    <citation type="submission" date="2018-10" db="EMBL/GenBank/DDBJ databases">
        <title>Improved assembly of the deer mouse Peromyscus maniculatus genome.</title>
        <authorList>
            <person name="Lassance J.-M."/>
            <person name="Hoekstra H.E."/>
        </authorList>
    </citation>
    <scope>NUCLEOTIDE SEQUENCE [LARGE SCALE GENOMIC DNA]</scope>
</reference>
<evidence type="ECO:0000313" key="8">
    <source>
        <dbReference type="Ensembl" id="ENSPEMP00000033132.1"/>
    </source>
</evidence>
<reference evidence="8" key="3">
    <citation type="submission" date="2025-09" db="UniProtKB">
        <authorList>
            <consortium name="Ensembl"/>
        </authorList>
    </citation>
    <scope>IDENTIFICATION</scope>
</reference>
<dbReference type="GO" id="GO:0051607">
    <property type="term" value="P:defense response to virus"/>
    <property type="evidence" value="ECO:0007669"/>
    <property type="project" value="UniProtKB-KW"/>
</dbReference>
<evidence type="ECO:0008006" key="10">
    <source>
        <dbReference type="Google" id="ProtNLM"/>
    </source>
</evidence>
<sequence length="274" mass="31803">MGENAEGDQVKENLIELNCHFTWKLLEDFDIPDLEMRISEELEFLDSKNQVEMFNLRTYVNHLKGQHEEALQSLKEAEDLIQEEQVGQRNLVTWSNCAWVHYHMGSLAETQTYLDKVENTRKELGSSFPYNMEHSETQYEIGFVYLKSGRDNYRPAKACFKRALEEDPENPLYNIGYAVAAYHTDIHDDNISLEPLRKAVRLNPKDPNIKVYLALKLQDLGEAAEAETHIEEALSSISCQHYTFRSIAKYYRRKGCIDKALPLYIFTSFLSFTA</sequence>
<dbReference type="InterPro" id="IPR011990">
    <property type="entry name" value="TPR-like_helical_dom_sf"/>
</dbReference>
<evidence type="ECO:0000256" key="3">
    <source>
        <dbReference type="ARBA" id="ARBA00022803"/>
    </source>
</evidence>
<keyword evidence="1" id="KW-0399">Innate immunity</keyword>
<accession>A0A8C8ULG6</accession>
<dbReference type="AlphaFoldDB" id="A0A8C8ULG6"/>
<comment type="similarity">
    <text evidence="7">Belongs to the IFIT family.</text>
</comment>
<protein>
    <recommendedName>
        <fullName evidence="10">Interferon-induced protein with tetratricopeptide repeats 1-like</fullName>
    </recommendedName>
</protein>
<keyword evidence="4" id="KW-0391">Immunity</keyword>